<dbReference type="Pfam" id="PF08546">
    <property type="entry name" value="ApbA_C"/>
    <property type="match status" value="1"/>
</dbReference>
<accession>A0A7V9W2Q8</accession>
<evidence type="ECO:0000256" key="11">
    <source>
        <dbReference type="RuleBase" id="RU362068"/>
    </source>
</evidence>
<dbReference type="InterPro" id="IPR013328">
    <property type="entry name" value="6PGD_dom2"/>
</dbReference>
<dbReference type="InterPro" id="IPR003710">
    <property type="entry name" value="ApbA"/>
</dbReference>
<dbReference type="Proteomes" id="UP000814353">
    <property type="component" value="Unassembled WGS sequence"/>
</dbReference>
<dbReference type="RefSeq" id="WP_181515450.1">
    <property type="nucleotide sequence ID" value="NZ_JABFUB010000015.1"/>
</dbReference>
<dbReference type="SUPFAM" id="SSF48179">
    <property type="entry name" value="6-phosphogluconate dehydrogenase C-terminal domain-like"/>
    <property type="match status" value="1"/>
</dbReference>
<evidence type="ECO:0000313" key="16">
    <source>
        <dbReference type="Proteomes" id="UP000518091"/>
    </source>
</evidence>
<dbReference type="InterPro" id="IPR051402">
    <property type="entry name" value="KPR-Related"/>
</dbReference>
<evidence type="ECO:0000256" key="3">
    <source>
        <dbReference type="ARBA" id="ARBA00007870"/>
    </source>
</evidence>
<gene>
    <name evidence="14" type="ORF">H1D44_13865</name>
    <name evidence="15" type="ORF">HOP48_15835</name>
</gene>
<dbReference type="Proteomes" id="UP000518091">
    <property type="component" value="Unassembled WGS sequence"/>
</dbReference>
<comment type="catalytic activity">
    <reaction evidence="10 11">
        <text>(R)-pantoate + NADP(+) = 2-dehydropantoate + NADPH + H(+)</text>
        <dbReference type="Rhea" id="RHEA:16233"/>
        <dbReference type="ChEBI" id="CHEBI:11561"/>
        <dbReference type="ChEBI" id="CHEBI:15378"/>
        <dbReference type="ChEBI" id="CHEBI:15980"/>
        <dbReference type="ChEBI" id="CHEBI:57783"/>
        <dbReference type="ChEBI" id="CHEBI:58349"/>
        <dbReference type="EC" id="1.1.1.169"/>
    </reaction>
</comment>
<evidence type="ECO:0000256" key="7">
    <source>
        <dbReference type="ARBA" id="ARBA00022857"/>
    </source>
</evidence>
<evidence type="ECO:0000256" key="5">
    <source>
        <dbReference type="ARBA" id="ARBA00019465"/>
    </source>
</evidence>
<dbReference type="InterPro" id="IPR013332">
    <property type="entry name" value="KPR_N"/>
</dbReference>
<protein>
    <recommendedName>
        <fullName evidence="5 11">2-dehydropantoate 2-reductase</fullName>
        <ecNumber evidence="4 11">1.1.1.169</ecNumber>
    </recommendedName>
    <alternativeName>
        <fullName evidence="9 11">Ketopantoate reductase</fullName>
    </alternativeName>
</protein>
<dbReference type="GO" id="GO:0008677">
    <property type="term" value="F:2-dehydropantoate 2-reductase activity"/>
    <property type="evidence" value="ECO:0007669"/>
    <property type="project" value="UniProtKB-EC"/>
</dbReference>
<dbReference type="EMBL" id="JACEFT010000018">
    <property type="protein sequence ID" value="MBA2779977.1"/>
    <property type="molecule type" value="Genomic_DNA"/>
</dbReference>
<dbReference type="InterPro" id="IPR036291">
    <property type="entry name" value="NAD(P)-bd_dom_sf"/>
</dbReference>
<reference evidence="15 17" key="1">
    <citation type="submission" date="2020-05" db="EMBL/GenBank/DDBJ databases">
        <title>Comparative genomic analysis of denitrifying bacteria from Halomonas genus.</title>
        <authorList>
            <person name="Wang L."/>
            <person name="Shao Z."/>
        </authorList>
    </citation>
    <scope>NUCLEOTIDE SEQUENCE [LARGE SCALE GENOMIC DNA]</scope>
    <source>
        <strain evidence="15 17">DSM 17331</strain>
    </source>
</reference>
<dbReference type="GO" id="GO:0005737">
    <property type="term" value="C:cytoplasm"/>
    <property type="evidence" value="ECO:0007669"/>
    <property type="project" value="TreeGrafter"/>
</dbReference>
<evidence type="ECO:0000256" key="4">
    <source>
        <dbReference type="ARBA" id="ARBA00013014"/>
    </source>
</evidence>
<comment type="similarity">
    <text evidence="3 11">Belongs to the ketopantoate reductase family.</text>
</comment>
<dbReference type="InterPro" id="IPR008927">
    <property type="entry name" value="6-PGluconate_DH-like_C_sf"/>
</dbReference>
<dbReference type="Gene3D" id="1.10.1040.10">
    <property type="entry name" value="N-(1-d-carboxylethyl)-l-norvaline Dehydrogenase, domain 2"/>
    <property type="match status" value="1"/>
</dbReference>
<evidence type="ECO:0000313" key="14">
    <source>
        <dbReference type="EMBL" id="MBA2779977.1"/>
    </source>
</evidence>
<evidence type="ECO:0000256" key="10">
    <source>
        <dbReference type="ARBA" id="ARBA00048793"/>
    </source>
</evidence>
<dbReference type="InterPro" id="IPR013752">
    <property type="entry name" value="KPA_reductase"/>
</dbReference>
<dbReference type="EC" id="1.1.1.169" evidence="4 11"/>
<dbReference type="Pfam" id="PF02558">
    <property type="entry name" value="ApbA"/>
    <property type="match status" value="1"/>
</dbReference>
<evidence type="ECO:0000256" key="9">
    <source>
        <dbReference type="ARBA" id="ARBA00032024"/>
    </source>
</evidence>
<proteinExistence type="inferred from homology"/>
<dbReference type="EMBL" id="JABFUB010000015">
    <property type="protein sequence ID" value="MCG6663008.1"/>
    <property type="molecule type" value="Genomic_DNA"/>
</dbReference>
<reference evidence="14 16" key="2">
    <citation type="submission" date="2020-07" db="EMBL/GenBank/DDBJ databases">
        <title>Identification of Halomonas strains.</title>
        <authorList>
            <person name="Xiao Z."/>
            <person name="Shen J."/>
        </authorList>
    </citation>
    <scope>NUCLEOTIDE SEQUENCE [LARGE SCALE GENOMIC DNA]</scope>
    <source>
        <strain evidence="14 16">DSM 17331</strain>
    </source>
</reference>
<evidence type="ECO:0000256" key="6">
    <source>
        <dbReference type="ARBA" id="ARBA00022655"/>
    </source>
</evidence>
<dbReference type="NCBIfam" id="NF005091">
    <property type="entry name" value="PRK06522.2-2"/>
    <property type="match status" value="1"/>
</dbReference>
<dbReference type="GO" id="GO:0015940">
    <property type="term" value="P:pantothenate biosynthetic process"/>
    <property type="evidence" value="ECO:0007669"/>
    <property type="project" value="UniProtKB-UniPathway"/>
</dbReference>
<dbReference type="Gene3D" id="3.40.50.720">
    <property type="entry name" value="NAD(P)-binding Rossmann-like Domain"/>
    <property type="match status" value="1"/>
</dbReference>
<dbReference type="PANTHER" id="PTHR21708">
    <property type="entry name" value="PROBABLE 2-DEHYDROPANTOATE 2-REDUCTASE"/>
    <property type="match status" value="1"/>
</dbReference>
<comment type="function">
    <text evidence="1 11">Catalyzes the NADPH-dependent reduction of ketopantoate into pantoic acid.</text>
</comment>
<evidence type="ECO:0000313" key="15">
    <source>
        <dbReference type="EMBL" id="MCG6663008.1"/>
    </source>
</evidence>
<sequence>MKFAIMGSGGVGGYFGARLAEAGEDVTFIARGQHLAAMQQQGLRVSSIKGDVVLNPVKATDDPATLGEMDCVIVAVKAWQVREAAEAIRPLVGPGTMVLPLENGVEAAATLVDVLGEASVLEGLCGILAWREAPGHIRHAGVDPFVRFGERDNHSSERTAHLKAVFDTAHGLNAEIPDDIHVAQWSKFMFICAMSGIGSITRAPIGVTRQLPETRALIQAMLEEIDQVAQSHGVAFPADAVSRAMQFIDAMPADSTSSMQRSIMAGEPSELESQNGAVVRLGKAAGVPTPVNAMVYAALLPQERAARNELPATHEQG</sequence>
<comment type="caution">
    <text evidence="14">The sequence shown here is derived from an EMBL/GenBank/DDBJ whole genome shotgun (WGS) entry which is preliminary data.</text>
</comment>
<keyword evidence="8 11" id="KW-0560">Oxidoreductase</keyword>
<evidence type="ECO:0000259" key="13">
    <source>
        <dbReference type="Pfam" id="PF08546"/>
    </source>
</evidence>
<dbReference type="AlphaFoldDB" id="A0A7V9W2Q8"/>
<name>A0A7V9W2Q8_9GAMM</name>
<evidence type="ECO:0000259" key="12">
    <source>
        <dbReference type="Pfam" id="PF02558"/>
    </source>
</evidence>
<evidence type="ECO:0000313" key="17">
    <source>
        <dbReference type="Proteomes" id="UP000814353"/>
    </source>
</evidence>
<evidence type="ECO:0000256" key="8">
    <source>
        <dbReference type="ARBA" id="ARBA00023002"/>
    </source>
</evidence>
<dbReference type="FunFam" id="1.10.1040.10:FF:000017">
    <property type="entry name" value="2-dehydropantoate 2-reductase"/>
    <property type="match status" value="1"/>
</dbReference>
<dbReference type="FunFam" id="3.40.50.720:FF:000307">
    <property type="entry name" value="2-dehydropantoate 2-reductase"/>
    <property type="match status" value="1"/>
</dbReference>
<evidence type="ECO:0000256" key="1">
    <source>
        <dbReference type="ARBA" id="ARBA00002919"/>
    </source>
</evidence>
<keyword evidence="7 11" id="KW-0521">NADP</keyword>
<dbReference type="PANTHER" id="PTHR21708:SF26">
    <property type="entry name" value="2-DEHYDROPANTOATE 2-REDUCTASE"/>
    <property type="match status" value="1"/>
</dbReference>
<dbReference type="UniPathway" id="UPA00028">
    <property type="reaction ID" value="UER00004"/>
</dbReference>
<dbReference type="NCBIfam" id="TIGR00745">
    <property type="entry name" value="apbA_panE"/>
    <property type="match status" value="1"/>
</dbReference>
<feature type="domain" description="Ketopantoate reductase C-terminal" evidence="13">
    <location>
        <begin position="179"/>
        <end position="299"/>
    </location>
</feature>
<keyword evidence="17" id="KW-1185">Reference proteome</keyword>
<keyword evidence="6 11" id="KW-0566">Pantothenate biosynthesis</keyword>
<evidence type="ECO:0000256" key="2">
    <source>
        <dbReference type="ARBA" id="ARBA00004994"/>
    </source>
</evidence>
<feature type="domain" description="Ketopantoate reductase N-terminal" evidence="12">
    <location>
        <begin position="4"/>
        <end position="152"/>
    </location>
</feature>
<comment type="pathway">
    <text evidence="2 11">Cofactor biosynthesis; (R)-pantothenate biosynthesis; (R)-pantoate from 3-methyl-2-oxobutanoate: step 2/2.</text>
</comment>
<organism evidence="14 16">
    <name type="scientific">Billgrantia kenyensis</name>
    <dbReference type="NCBI Taxonomy" id="321266"/>
    <lineage>
        <taxon>Bacteria</taxon>
        <taxon>Pseudomonadati</taxon>
        <taxon>Pseudomonadota</taxon>
        <taxon>Gammaproteobacteria</taxon>
        <taxon>Oceanospirillales</taxon>
        <taxon>Halomonadaceae</taxon>
        <taxon>Billgrantia</taxon>
    </lineage>
</organism>
<dbReference type="SUPFAM" id="SSF51735">
    <property type="entry name" value="NAD(P)-binding Rossmann-fold domains"/>
    <property type="match status" value="1"/>
</dbReference>